<dbReference type="EMBL" id="JBEAFC010000011">
    <property type="protein sequence ID" value="KAL1536534.1"/>
    <property type="molecule type" value="Genomic_DNA"/>
</dbReference>
<evidence type="ECO:0000313" key="4">
    <source>
        <dbReference type="Proteomes" id="UP001567538"/>
    </source>
</evidence>
<reference evidence="3 4" key="1">
    <citation type="submission" date="2024-06" db="EMBL/GenBank/DDBJ databases">
        <title>A chromosome level genome sequence of Diviner's sage (Salvia divinorum).</title>
        <authorList>
            <person name="Ford S.A."/>
            <person name="Ro D.-K."/>
            <person name="Ness R.W."/>
            <person name="Phillips M.A."/>
        </authorList>
    </citation>
    <scope>NUCLEOTIDE SEQUENCE [LARGE SCALE GENOMIC DNA]</scope>
    <source>
        <strain evidence="3">SAF-2024a</strain>
        <tissue evidence="3">Leaf</tissue>
    </source>
</reference>
<feature type="compositionally biased region" description="Polar residues" evidence="1">
    <location>
        <begin position="219"/>
        <end position="236"/>
    </location>
</feature>
<organism evidence="3 4">
    <name type="scientific">Salvia divinorum</name>
    <name type="common">Maria pastora</name>
    <name type="synonym">Diviner's sage</name>
    <dbReference type="NCBI Taxonomy" id="28513"/>
    <lineage>
        <taxon>Eukaryota</taxon>
        <taxon>Viridiplantae</taxon>
        <taxon>Streptophyta</taxon>
        <taxon>Embryophyta</taxon>
        <taxon>Tracheophyta</taxon>
        <taxon>Spermatophyta</taxon>
        <taxon>Magnoliopsida</taxon>
        <taxon>eudicotyledons</taxon>
        <taxon>Gunneridae</taxon>
        <taxon>Pentapetalae</taxon>
        <taxon>asterids</taxon>
        <taxon>lamiids</taxon>
        <taxon>Lamiales</taxon>
        <taxon>Lamiaceae</taxon>
        <taxon>Nepetoideae</taxon>
        <taxon>Mentheae</taxon>
        <taxon>Salviinae</taxon>
        <taxon>Salvia</taxon>
        <taxon>Salvia subgen. Calosphace</taxon>
    </lineage>
</organism>
<dbReference type="AlphaFoldDB" id="A0ABD1FXH1"/>
<feature type="region of interest" description="Disordered" evidence="1">
    <location>
        <begin position="205"/>
        <end position="244"/>
    </location>
</feature>
<accession>A0ABD1FXH1</accession>
<proteinExistence type="predicted"/>
<name>A0ABD1FXH1_SALDI</name>
<protein>
    <recommendedName>
        <fullName evidence="2">Myb/SANT-like domain-containing protein</fullName>
    </recommendedName>
</protein>
<dbReference type="InterPro" id="IPR024752">
    <property type="entry name" value="Myb/SANT-like_dom"/>
</dbReference>
<gene>
    <name evidence="3" type="ORF">AAHA92_29170</name>
</gene>
<evidence type="ECO:0000313" key="3">
    <source>
        <dbReference type="EMBL" id="KAL1536534.1"/>
    </source>
</evidence>
<sequence length="244" mass="27952">MNIPPQAVFLYKDAWRTSSVFPSWFLLTAADEIKNNVGIVFSEDDLKDRAEVLWMRYHTFRYVLRQRGAIWDMPSKSVITPDEVWKKIFKLNKFAGAYYYKEEPIYSKLACLFGMDDVKVERAPEVEVISDTIEQLLLNEINNEDLGEQDDEVTSPMGFPHPNVRRKLFNVDIEAEDKESTMELGIQFIDLAPDGQLRTRVENGRALPKQPCLGEDQGGPSTRSPHASSCGSNSPMRWSPHLHK</sequence>
<comment type="caution">
    <text evidence="3">The sequence shown here is derived from an EMBL/GenBank/DDBJ whole genome shotgun (WGS) entry which is preliminary data.</text>
</comment>
<feature type="domain" description="Myb/SANT-like" evidence="2">
    <location>
        <begin position="18"/>
        <end position="87"/>
    </location>
</feature>
<keyword evidence="4" id="KW-1185">Reference proteome</keyword>
<evidence type="ECO:0000256" key="1">
    <source>
        <dbReference type="SAM" id="MobiDB-lite"/>
    </source>
</evidence>
<dbReference type="Pfam" id="PF12776">
    <property type="entry name" value="Myb_DNA-bind_3"/>
    <property type="match status" value="1"/>
</dbReference>
<evidence type="ECO:0000259" key="2">
    <source>
        <dbReference type="Pfam" id="PF12776"/>
    </source>
</evidence>
<dbReference type="Proteomes" id="UP001567538">
    <property type="component" value="Unassembled WGS sequence"/>
</dbReference>